<keyword evidence="3 8" id="KW-0813">Transport</keyword>
<evidence type="ECO:0000256" key="4">
    <source>
        <dbReference type="ARBA" id="ARBA00022692"/>
    </source>
</evidence>
<evidence type="ECO:0000313" key="11">
    <source>
        <dbReference type="Proteomes" id="UP001172102"/>
    </source>
</evidence>
<sequence length="537" mass="57586">MSSYTPPKELAPAEPVVRAISEKADEDEPDSAGPEPSPGDSDGYRKPLGSSQSLWGWLVVNLATGPTSAMLFTFLPATIQTVANAVGHVPGTDEPCAAVGLIECVVSFGSREVDYLTYFLYLNSISRGLQAVACILASGLADYSRFRKPMMMATIYVFAILSLPLAGLESQSYGTLNTLAALYVSSSVVMAVFMIIQASYIPMFMATAQQQAKPDSCQSEAGHDGLGLASWARGARASTWGIVVNNIGQIAAVLAGIIIAYTQDPGPDASFKSYRLAMTVSGVATFVIAVVGHFLLPNIPGTARPTNWSIALPHPIKSGWRLLRSVKSHPEVFKFCVGWMLFDASWFNFAPLLSALFLEVTGLNLSGGGVFAVYTLVGILAGCLGSLGWMYAFPRVRTPVKAWLYLLLGLNIFCVFWGCIGVSATTAVGLKQAPEFWVIQVVFMAANSAMLAYNRVVFASFIPKGSEALLSGLIFLLDLCTGWIMPLIQARIQDHTGDLHYSLLLSLGLMVASVPFFVWVKVDRGIAQAEKPLSGFA</sequence>
<evidence type="ECO:0000256" key="5">
    <source>
        <dbReference type="ARBA" id="ARBA00022989"/>
    </source>
</evidence>
<comment type="caution">
    <text evidence="10">The sequence shown here is derived from an EMBL/GenBank/DDBJ whole genome shotgun (WGS) entry which is preliminary data.</text>
</comment>
<evidence type="ECO:0000256" key="9">
    <source>
        <dbReference type="SAM" id="MobiDB-lite"/>
    </source>
</evidence>
<feature type="transmembrane region" description="Helical" evidence="8">
    <location>
        <begin position="370"/>
        <end position="391"/>
    </location>
</feature>
<keyword evidence="11" id="KW-1185">Reference proteome</keyword>
<evidence type="ECO:0000256" key="2">
    <source>
        <dbReference type="ARBA" id="ARBA00006978"/>
    </source>
</evidence>
<keyword evidence="7 8" id="KW-0472">Membrane</keyword>
<comment type="function">
    <text evidence="8">Vacuolar effluxer which mediate the efflux of amino acids resulting from autophagic degradation. The release of autophagic amino acids allows the maintenance of protein synthesis and viability during nitrogen starvation.</text>
</comment>
<protein>
    <recommendedName>
        <fullName evidence="8">Autophagy-related protein</fullName>
    </recommendedName>
</protein>
<evidence type="ECO:0000256" key="1">
    <source>
        <dbReference type="ARBA" id="ARBA00004128"/>
    </source>
</evidence>
<dbReference type="PANTHER" id="PTHR23519">
    <property type="entry name" value="AUTOPHAGY-RELATED PROTEIN 22"/>
    <property type="match status" value="1"/>
</dbReference>
<dbReference type="SUPFAM" id="SSF103473">
    <property type="entry name" value="MFS general substrate transporter"/>
    <property type="match status" value="1"/>
</dbReference>
<dbReference type="EMBL" id="JAUKUA010000002">
    <property type="protein sequence ID" value="KAK0724093.1"/>
    <property type="molecule type" value="Genomic_DNA"/>
</dbReference>
<evidence type="ECO:0000313" key="10">
    <source>
        <dbReference type="EMBL" id="KAK0724093.1"/>
    </source>
</evidence>
<dbReference type="AlphaFoldDB" id="A0AA40AY21"/>
<proteinExistence type="inferred from homology"/>
<feature type="transmembrane region" description="Helical" evidence="8">
    <location>
        <begin position="274"/>
        <end position="296"/>
    </location>
</feature>
<dbReference type="GO" id="GO:0005774">
    <property type="term" value="C:vacuolar membrane"/>
    <property type="evidence" value="ECO:0007669"/>
    <property type="project" value="UniProtKB-SubCell"/>
</dbReference>
<feature type="transmembrane region" description="Helical" evidence="8">
    <location>
        <begin position="150"/>
        <end position="168"/>
    </location>
</feature>
<dbReference type="Proteomes" id="UP001172102">
    <property type="component" value="Unassembled WGS sequence"/>
</dbReference>
<organism evidence="10 11">
    <name type="scientific">Lasiosphaeris hirsuta</name>
    <dbReference type="NCBI Taxonomy" id="260670"/>
    <lineage>
        <taxon>Eukaryota</taxon>
        <taxon>Fungi</taxon>
        <taxon>Dikarya</taxon>
        <taxon>Ascomycota</taxon>
        <taxon>Pezizomycotina</taxon>
        <taxon>Sordariomycetes</taxon>
        <taxon>Sordariomycetidae</taxon>
        <taxon>Sordariales</taxon>
        <taxon>Lasiosphaeriaceae</taxon>
        <taxon>Lasiosphaeris</taxon>
    </lineage>
</organism>
<accession>A0AA40AY21</accession>
<feature type="transmembrane region" description="Helical" evidence="8">
    <location>
        <begin position="240"/>
        <end position="262"/>
    </location>
</feature>
<feature type="transmembrane region" description="Helical" evidence="8">
    <location>
        <begin position="436"/>
        <end position="456"/>
    </location>
</feature>
<dbReference type="GO" id="GO:0006914">
    <property type="term" value="P:autophagy"/>
    <property type="evidence" value="ECO:0007669"/>
    <property type="project" value="UniProtKB-KW"/>
</dbReference>
<feature type="transmembrane region" description="Helical" evidence="8">
    <location>
        <begin position="500"/>
        <end position="520"/>
    </location>
</feature>
<evidence type="ECO:0000256" key="7">
    <source>
        <dbReference type="ARBA" id="ARBA00023136"/>
    </source>
</evidence>
<evidence type="ECO:0000256" key="3">
    <source>
        <dbReference type="ARBA" id="ARBA00022448"/>
    </source>
</evidence>
<evidence type="ECO:0000256" key="8">
    <source>
        <dbReference type="RuleBase" id="RU363073"/>
    </source>
</evidence>
<name>A0AA40AY21_9PEZI</name>
<dbReference type="InterPro" id="IPR036259">
    <property type="entry name" value="MFS_trans_sf"/>
</dbReference>
<dbReference type="GO" id="GO:0032974">
    <property type="term" value="P:amino acid transmembrane export from vacuole"/>
    <property type="evidence" value="ECO:0007669"/>
    <property type="project" value="TreeGrafter"/>
</dbReference>
<keyword evidence="6 8" id="KW-0072">Autophagy</keyword>
<dbReference type="InterPro" id="IPR024671">
    <property type="entry name" value="Atg22-like"/>
</dbReference>
<feature type="transmembrane region" description="Helical" evidence="8">
    <location>
        <begin position="332"/>
        <end position="358"/>
    </location>
</feature>
<feature type="transmembrane region" description="Helical" evidence="8">
    <location>
        <begin position="468"/>
        <end position="488"/>
    </location>
</feature>
<comment type="subcellular location">
    <subcellularLocation>
        <location evidence="1 8">Vacuole membrane</location>
        <topology evidence="1 8">Multi-pass membrane protein</topology>
    </subcellularLocation>
</comment>
<dbReference type="PANTHER" id="PTHR23519:SF2">
    <property type="entry name" value="AUTOPHAGY-RELATED PROTEIN 22"/>
    <property type="match status" value="1"/>
</dbReference>
<gene>
    <name evidence="10" type="ORF">B0H67DRAFT_480937</name>
</gene>
<dbReference type="InterPro" id="IPR050495">
    <property type="entry name" value="ATG22/LtaA_families"/>
</dbReference>
<comment type="similarity">
    <text evidence="2 8">Belongs to the ATG22 family.</text>
</comment>
<dbReference type="Pfam" id="PF11700">
    <property type="entry name" value="ATG22"/>
    <property type="match status" value="1"/>
</dbReference>
<keyword evidence="8" id="KW-0926">Vacuole</keyword>
<keyword evidence="8" id="KW-0029">Amino-acid transport</keyword>
<evidence type="ECO:0000256" key="6">
    <source>
        <dbReference type="ARBA" id="ARBA00023006"/>
    </source>
</evidence>
<keyword evidence="4 8" id="KW-0812">Transmembrane</keyword>
<reference evidence="10" key="1">
    <citation type="submission" date="2023-06" db="EMBL/GenBank/DDBJ databases">
        <title>Genome-scale phylogeny and comparative genomics of the fungal order Sordariales.</title>
        <authorList>
            <consortium name="Lawrence Berkeley National Laboratory"/>
            <person name="Hensen N."/>
            <person name="Bonometti L."/>
            <person name="Westerberg I."/>
            <person name="Brannstrom I.O."/>
            <person name="Guillou S."/>
            <person name="Cros-Aarteil S."/>
            <person name="Calhoun S."/>
            <person name="Haridas S."/>
            <person name="Kuo A."/>
            <person name="Mondo S."/>
            <person name="Pangilinan J."/>
            <person name="Riley R."/>
            <person name="Labutti K."/>
            <person name="Andreopoulos B."/>
            <person name="Lipzen A."/>
            <person name="Chen C."/>
            <person name="Yanf M."/>
            <person name="Daum C."/>
            <person name="Ng V."/>
            <person name="Clum A."/>
            <person name="Steindorff A."/>
            <person name="Ohm R."/>
            <person name="Martin F."/>
            <person name="Silar P."/>
            <person name="Natvig D."/>
            <person name="Lalanne C."/>
            <person name="Gautier V."/>
            <person name="Ament-Velasquez S.L."/>
            <person name="Kruys A."/>
            <person name="Hutchinson M.I."/>
            <person name="Powell A.J."/>
            <person name="Barry K."/>
            <person name="Miller A.N."/>
            <person name="Grigoriev I.V."/>
            <person name="Debuchy R."/>
            <person name="Gladieux P."/>
            <person name="Thoren M.H."/>
            <person name="Johannesson H."/>
        </authorList>
    </citation>
    <scope>NUCLEOTIDE SEQUENCE</scope>
    <source>
        <strain evidence="10">SMH4607-1</strain>
    </source>
</reference>
<feature type="transmembrane region" description="Helical" evidence="8">
    <location>
        <begin position="403"/>
        <end position="424"/>
    </location>
</feature>
<feature type="transmembrane region" description="Helical" evidence="8">
    <location>
        <begin position="54"/>
        <end position="75"/>
    </location>
</feature>
<feature type="transmembrane region" description="Helical" evidence="8">
    <location>
        <begin position="180"/>
        <end position="201"/>
    </location>
</feature>
<keyword evidence="5 8" id="KW-1133">Transmembrane helix</keyword>
<feature type="region of interest" description="Disordered" evidence="9">
    <location>
        <begin position="1"/>
        <end position="45"/>
    </location>
</feature>
<dbReference type="Gene3D" id="1.20.1250.20">
    <property type="entry name" value="MFS general substrate transporter like domains"/>
    <property type="match status" value="1"/>
</dbReference>